<dbReference type="OrthoDB" id="5119580at2"/>
<protein>
    <recommendedName>
        <fullName evidence="3">WXG100 family type VII secretion target</fullName>
    </recommendedName>
</protein>
<dbReference type="SUPFAM" id="SSF140453">
    <property type="entry name" value="EsxAB dimer-like"/>
    <property type="match status" value="1"/>
</dbReference>
<dbReference type="Proteomes" id="UP000292935">
    <property type="component" value="Unassembled WGS sequence"/>
</dbReference>
<dbReference type="InterPro" id="IPR036689">
    <property type="entry name" value="ESAT-6-like_sf"/>
</dbReference>
<dbReference type="RefSeq" id="WP_056010936.1">
    <property type="nucleotide sequence ID" value="NZ_SDPO01000003.1"/>
</dbReference>
<organism evidence="1 2">
    <name type="scientific">Agromyces fucosus</name>
    <dbReference type="NCBI Taxonomy" id="41985"/>
    <lineage>
        <taxon>Bacteria</taxon>
        <taxon>Bacillati</taxon>
        <taxon>Actinomycetota</taxon>
        <taxon>Actinomycetes</taxon>
        <taxon>Micrococcales</taxon>
        <taxon>Microbacteriaceae</taxon>
        <taxon>Agromyces</taxon>
    </lineage>
</organism>
<evidence type="ECO:0000313" key="2">
    <source>
        <dbReference type="Proteomes" id="UP000292935"/>
    </source>
</evidence>
<dbReference type="Gene3D" id="1.10.287.1060">
    <property type="entry name" value="ESAT-6-like"/>
    <property type="match status" value="1"/>
</dbReference>
<dbReference type="AlphaFoldDB" id="A0A4Q2JJ21"/>
<sequence>MAEQQADVSELQALMQTMSELVAYCGALKQGASGFAYMLPNEWQGPAMQAFLGSFEAWAVGATTLEGVAESLRAQVETSHNSYSKTIEQLTTSWSSLEAELG</sequence>
<evidence type="ECO:0000313" key="1">
    <source>
        <dbReference type="EMBL" id="RXZ47762.1"/>
    </source>
</evidence>
<comment type="caution">
    <text evidence="1">The sequence shown here is derived from an EMBL/GenBank/DDBJ whole genome shotgun (WGS) entry which is preliminary data.</text>
</comment>
<accession>A0A4Q2JJ21</accession>
<evidence type="ECO:0008006" key="3">
    <source>
        <dbReference type="Google" id="ProtNLM"/>
    </source>
</evidence>
<gene>
    <name evidence="1" type="ORF">ESP57_14630</name>
</gene>
<keyword evidence="2" id="KW-1185">Reference proteome</keyword>
<proteinExistence type="predicted"/>
<reference evidence="1 2" key="1">
    <citation type="submission" date="2019-01" db="EMBL/GenBank/DDBJ databases">
        <authorList>
            <person name="Li J."/>
        </authorList>
    </citation>
    <scope>NUCLEOTIDE SEQUENCE [LARGE SCALE GENOMIC DNA]</scope>
    <source>
        <strain evidence="1 2">CCUG 35506</strain>
    </source>
</reference>
<name>A0A4Q2JJ21_9MICO</name>
<dbReference type="EMBL" id="SDPO01000003">
    <property type="protein sequence ID" value="RXZ47762.1"/>
    <property type="molecule type" value="Genomic_DNA"/>
</dbReference>